<name>A0A921IM13_9FIRM</name>
<feature type="transmembrane region" description="Helical" evidence="2">
    <location>
        <begin position="52"/>
        <end position="73"/>
    </location>
</feature>
<comment type="caution">
    <text evidence="4">The sequence shown here is derived from an EMBL/GenBank/DDBJ whole genome shotgun (WGS) entry which is preliminary data.</text>
</comment>
<feature type="domain" description="LiaI-LiaF-like transmembrane region" evidence="3">
    <location>
        <begin position="30"/>
        <end position="71"/>
    </location>
</feature>
<feature type="region of interest" description="Disordered" evidence="1">
    <location>
        <begin position="1"/>
        <end position="20"/>
    </location>
</feature>
<dbReference type="EMBL" id="DYVE01000168">
    <property type="protein sequence ID" value="HJG28267.1"/>
    <property type="molecule type" value="Genomic_DNA"/>
</dbReference>
<feature type="transmembrane region" description="Helical" evidence="2">
    <location>
        <begin position="85"/>
        <end position="108"/>
    </location>
</feature>
<proteinExistence type="predicted"/>
<evidence type="ECO:0000256" key="2">
    <source>
        <dbReference type="SAM" id="Phobius"/>
    </source>
</evidence>
<evidence type="ECO:0000259" key="3">
    <source>
        <dbReference type="Pfam" id="PF18917"/>
    </source>
</evidence>
<keyword evidence="2" id="KW-0812">Transmembrane</keyword>
<dbReference type="AlphaFoldDB" id="A0A921IM13"/>
<feature type="transmembrane region" description="Helical" evidence="2">
    <location>
        <begin position="28"/>
        <end position="46"/>
    </location>
</feature>
<feature type="compositionally biased region" description="Low complexity" evidence="1">
    <location>
        <begin position="1"/>
        <end position="18"/>
    </location>
</feature>
<accession>A0A921IM13</accession>
<reference evidence="4" key="1">
    <citation type="journal article" date="2021" name="PeerJ">
        <title>Extensive microbial diversity within the chicken gut microbiome revealed by metagenomics and culture.</title>
        <authorList>
            <person name="Gilroy R."/>
            <person name="Ravi A."/>
            <person name="Getino M."/>
            <person name="Pursley I."/>
            <person name="Horton D.L."/>
            <person name="Alikhan N.F."/>
            <person name="Baker D."/>
            <person name="Gharbi K."/>
            <person name="Hall N."/>
            <person name="Watson M."/>
            <person name="Adriaenssens E.M."/>
            <person name="Foster-Nyarko E."/>
            <person name="Jarju S."/>
            <person name="Secka A."/>
            <person name="Antonio M."/>
            <person name="Oren A."/>
            <person name="Chaudhuri R.R."/>
            <person name="La Ragione R."/>
            <person name="Hildebrand F."/>
            <person name="Pallen M.J."/>
        </authorList>
    </citation>
    <scope>NUCLEOTIDE SEQUENCE</scope>
    <source>
        <strain evidence="4">ChiBcec21-2208</strain>
    </source>
</reference>
<evidence type="ECO:0000313" key="4">
    <source>
        <dbReference type="EMBL" id="HJG28267.1"/>
    </source>
</evidence>
<evidence type="ECO:0000313" key="5">
    <source>
        <dbReference type="Proteomes" id="UP000782880"/>
    </source>
</evidence>
<reference evidence="4" key="2">
    <citation type="submission" date="2021-09" db="EMBL/GenBank/DDBJ databases">
        <authorList>
            <person name="Gilroy R."/>
        </authorList>
    </citation>
    <scope>NUCLEOTIDE SEQUENCE</scope>
    <source>
        <strain evidence="4">ChiBcec21-2208</strain>
    </source>
</reference>
<organism evidence="4 5">
    <name type="scientific">Subdoligranulum variabile</name>
    <dbReference type="NCBI Taxonomy" id="214851"/>
    <lineage>
        <taxon>Bacteria</taxon>
        <taxon>Bacillati</taxon>
        <taxon>Bacillota</taxon>
        <taxon>Clostridia</taxon>
        <taxon>Eubacteriales</taxon>
        <taxon>Oscillospiraceae</taxon>
        <taxon>Subdoligranulum</taxon>
    </lineage>
</organism>
<evidence type="ECO:0000256" key="1">
    <source>
        <dbReference type="SAM" id="MobiDB-lite"/>
    </source>
</evidence>
<protein>
    <submittedName>
        <fullName evidence="4">DUF308 domain-containing protein</fullName>
    </submittedName>
</protein>
<dbReference type="Pfam" id="PF18917">
    <property type="entry name" value="LiaI-LiaF-like_TM1"/>
    <property type="match status" value="1"/>
</dbReference>
<keyword evidence="2" id="KW-1133">Transmembrane helix</keyword>
<sequence>MDESKTTTATSAPETPAAPKKERRVGRVAFALLLIIAGVLLLAQQFVPSFDLFSIVRFAPALLIVLGVELLVYSANPNIKVKFDWLSVLGCGFILVVVGGASLVPLAWRYVNPARDYARNNYANQLQDQAYRALNADSDLKARVESLYVSVYFNHLEDGDYTLQDEDMVTITVDLKQNGYATTEAFAADCYRITQLLEENGLPIDDYCFNSYSDQSGNGNQYSLDFLSSFFEGLSEQQLAQRVTAYYEYDGTSYSSLADRDNAVKAVLREEVIGEFAAEHDGEYPGDEYVTQEVEKRFQALYPTPTAAPEVPAATPETAA</sequence>
<keyword evidence="2" id="KW-0472">Membrane</keyword>
<dbReference type="InterPro" id="IPR043726">
    <property type="entry name" value="LiaI-LiaF-like_TM1"/>
</dbReference>
<gene>
    <name evidence="4" type="ORF">K8V20_06440</name>
</gene>
<dbReference type="Proteomes" id="UP000782880">
    <property type="component" value="Unassembled WGS sequence"/>
</dbReference>